<keyword evidence="3" id="KW-1185">Reference proteome</keyword>
<organism evidence="2 3">
    <name type="scientific">Lasiosphaeria hispida</name>
    <dbReference type="NCBI Taxonomy" id="260671"/>
    <lineage>
        <taxon>Eukaryota</taxon>
        <taxon>Fungi</taxon>
        <taxon>Dikarya</taxon>
        <taxon>Ascomycota</taxon>
        <taxon>Pezizomycotina</taxon>
        <taxon>Sordariomycetes</taxon>
        <taxon>Sordariomycetidae</taxon>
        <taxon>Sordariales</taxon>
        <taxon>Lasiosphaeriaceae</taxon>
        <taxon>Lasiosphaeria</taxon>
    </lineage>
</organism>
<dbReference type="EMBL" id="JAUIQD010000001">
    <property type="protein sequence ID" value="KAK3364204.1"/>
    <property type="molecule type" value="Genomic_DNA"/>
</dbReference>
<sequence length="92" mass="10284">MLALAVIGKLFTPFVVLSCPLQYVHVPFHLPFHWRGFLLLTLVSLSVGLFTPFVVLVHCAVYDDPDVISGSTRCWVCEYGVRFVICCPRSIG</sequence>
<reference evidence="2" key="1">
    <citation type="journal article" date="2023" name="Mol. Phylogenet. Evol.">
        <title>Genome-scale phylogeny and comparative genomics of the fungal order Sordariales.</title>
        <authorList>
            <person name="Hensen N."/>
            <person name="Bonometti L."/>
            <person name="Westerberg I."/>
            <person name="Brannstrom I.O."/>
            <person name="Guillou S."/>
            <person name="Cros-Aarteil S."/>
            <person name="Calhoun S."/>
            <person name="Haridas S."/>
            <person name="Kuo A."/>
            <person name="Mondo S."/>
            <person name="Pangilinan J."/>
            <person name="Riley R."/>
            <person name="LaButti K."/>
            <person name="Andreopoulos B."/>
            <person name="Lipzen A."/>
            <person name="Chen C."/>
            <person name="Yan M."/>
            <person name="Daum C."/>
            <person name="Ng V."/>
            <person name="Clum A."/>
            <person name="Steindorff A."/>
            <person name="Ohm R.A."/>
            <person name="Martin F."/>
            <person name="Silar P."/>
            <person name="Natvig D.O."/>
            <person name="Lalanne C."/>
            <person name="Gautier V."/>
            <person name="Ament-Velasquez S.L."/>
            <person name="Kruys A."/>
            <person name="Hutchinson M.I."/>
            <person name="Powell A.J."/>
            <person name="Barry K."/>
            <person name="Miller A.N."/>
            <person name="Grigoriev I.V."/>
            <person name="Debuchy R."/>
            <person name="Gladieux P."/>
            <person name="Hiltunen Thoren M."/>
            <person name="Johannesson H."/>
        </authorList>
    </citation>
    <scope>NUCLEOTIDE SEQUENCE</scope>
    <source>
        <strain evidence="2">CBS 955.72</strain>
    </source>
</reference>
<dbReference type="Proteomes" id="UP001275084">
    <property type="component" value="Unassembled WGS sequence"/>
</dbReference>
<reference evidence="2" key="2">
    <citation type="submission" date="2023-06" db="EMBL/GenBank/DDBJ databases">
        <authorList>
            <consortium name="Lawrence Berkeley National Laboratory"/>
            <person name="Haridas S."/>
            <person name="Hensen N."/>
            <person name="Bonometti L."/>
            <person name="Westerberg I."/>
            <person name="Brannstrom I.O."/>
            <person name="Guillou S."/>
            <person name="Cros-Aarteil S."/>
            <person name="Calhoun S."/>
            <person name="Kuo A."/>
            <person name="Mondo S."/>
            <person name="Pangilinan J."/>
            <person name="Riley R."/>
            <person name="Labutti K."/>
            <person name="Andreopoulos B."/>
            <person name="Lipzen A."/>
            <person name="Chen C."/>
            <person name="Yanf M."/>
            <person name="Daum C."/>
            <person name="Ng V."/>
            <person name="Clum A."/>
            <person name="Steindorff A."/>
            <person name="Ohm R."/>
            <person name="Martin F."/>
            <person name="Silar P."/>
            <person name="Natvig D."/>
            <person name="Lalanne C."/>
            <person name="Gautier V."/>
            <person name="Ament-Velasquez S.L."/>
            <person name="Kruys A."/>
            <person name="Hutchinson M.I."/>
            <person name="Powell A.J."/>
            <person name="Barry K."/>
            <person name="Miller A.N."/>
            <person name="Grigoriev I.V."/>
            <person name="Debuchy R."/>
            <person name="Gladieux P."/>
            <person name="Thoren M.H."/>
            <person name="Johannesson H."/>
        </authorList>
    </citation>
    <scope>NUCLEOTIDE SEQUENCE</scope>
    <source>
        <strain evidence="2">CBS 955.72</strain>
    </source>
</reference>
<protein>
    <submittedName>
        <fullName evidence="2">Uncharacterized protein</fullName>
    </submittedName>
</protein>
<proteinExistence type="predicted"/>
<keyword evidence="1" id="KW-1133">Transmembrane helix</keyword>
<feature type="transmembrane region" description="Helical" evidence="1">
    <location>
        <begin position="34"/>
        <end position="61"/>
    </location>
</feature>
<evidence type="ECO:0000313" key="3">
    <source>
        <dbReference type="Proteomes" id="UP001275084"/>
    </source>
</evidence>
<accession>A0AAJ0MKU9</accession>
<evidence type="ECO:0000256" key="1">
    <source>
        <dbReference type="SAM" id="Phobius"/>
    </source>
</evidence>
<keyword evidence="1" id="KW-0472">Membrane</keyword>
<name>A0AAJ0MKU9_9PEZI</name>
<keyword evidence="1" id="KW-0812">Transmembrane</keyword>
<gene>
    <name evidence="2" type="ORF">B0T25DRAFT_59762</name>
</gene>
<dbReference type="AlphaFoldDB" id="A0AAJ0MKU9"/>
<evidence type="ECO:0000313" key="2">
    <source>
        <dbReference type="EMBL" id="KAK3364204.1"/>
    </source>
</evidence>
<comment type="caution">
    <text evidence="2">The sequence shown here is derived from an EMBL/GenBank/DDBJ whole genome shotgun (WGS) entry which is preliminary data.</text>
</comment>